<keyword evidence="2" id="KW-0238">DNA-binding</keyword>
<evidence type="ECO:0000259" key="4">
    <source>
        <dbReference type="PROSITE" id="PS50042"/>
    </source>
</evidence>
<evidence type="ECO:0000313" key="7">
    <source>
        <dbReference type="Proteomes" id="UP000316624"/>
    </source>
</evidence>
<organism evidence="6 7">
    <name type="scientific">Sphingobium wenxiniae (strain DSM 21828 / CGMCC 1.7748 / JZ-1)</name>
    <dbReference type="NCBI Taxonomy" id="595605"/>
    <lineage>
        <taxon>Bacteria</taxon>
        <taxon>Pseudomonadati</taxon>
        <taxon>Pseudomonadota</taxon>
        <taxon>Alphaproteobacteria</taxon>
        <taxon>Sphingomonadales</taxon>
        <taxon>Sphingomonadaceae</taxon>
        <taxon>Sphingobium</taxon>
    </lineage>
</organism>
<dbReference type="InterPro" id="IPR018490">
    <property type="entry name" value="cNMP-bd_dom_sf"/>
</dbReference>
<dbReference type="EMBL" id="VLKK01000008">
    <property type="protein sequence ID" value="TWH92774.1"/>
    <property type="molecule type" value="Genomic_DNA"/>
</dbReference>
<name>A0A562KBS9_SPHWJ</name>
<dbReference type="InterPro" id="IPR036390">
    <property type="entry name" value="WH_DNA-bd_sf"/>
</dbReference>
<keyword evidence="7" id="KW-1185">Reference proteome</keyword>
<dbReference type="InterPro" id="IPR036388">
    <property type="entry name" value="WH-like_DNA-bd_sf"/>
</dbReference>
<dbReference type="PROSITE" id="PS50042">
    <property type="entry name" value="CNMP_BINDING_3"/>
    <property type="match status" value="1"/>
</dbReference>
<dbReference type="PRINTS" id="PR00034">
    <property type="entry name" value="HTHCRP"/>
</dbReference>
<dbReference type="PROSITE" id="PS51063">
    <property type="entry name" value="HTH_CRP_2"/>
    <property type="match status" value="1"/>
</dbReference>
<evidence type="ECO:0000313" key="6">
    <source>
        <dbReference type="EMBL" id="TWH92774.1"/>
    </source>
</evidence>
<protein>
    <submittedName>
        <fullName evidence="6">CRP-like cAMP-binding protein</fullName>
    </submittedName>
</protein>
<evidence type="ECO:0000256" key="3">
    <source>
        <dbReference type="ARBA" id="ARBA00023163"/>
    </source>
</evidence>
<dbReference type="SMART" id="SM00100">
    <property type="entry name" value="cNMP"/>
    <property type="match status" value="1"/>
</dbReference>
<dbReference type="Pfam" id="PF00027">
    <property type="entry name" value="cNMP_binding"/>
    <property type="match status" value="1"/>
</dbReference>
<dbReference type="PANTHER" id="PTHR24567:SF68">
    <property type="entry name" value="DNA-BINDING TRANSCRIPTIONAL DUAL REGULATOR CRP"/>
    <property type="match status" value="1"/>
</dbReference>
<reference evidence="6 7" key="1">
    <citation type="journal article" date="2015" name="Stand. Genomic Sci.">
        <title>Genomic Encyclopedia of Bacterial and Archaeal Type Strains, Phase III: the genomes of soil and plant-associated and newly described type strains.</title>
        <authorList>
            <person name="Whitman W.B."/>
            <person name="Woyke T."/>
            <person name="Klenk H.P."/>
            <person name="Zhou Y."/>
            <person name="Lilburn T.G."/>
            <person name="Beck B.J."/>
            <person name="De Vos P."/>
            <person name="Vandamme P."/>
            <person name="Eisen J.A."/>
            <person name="Garrity G."/>
            <person name="Hugenholtz P."/>
            <person name="Kyrpides N.C."/>
        </authorList>
    </citation>
    <scope>NUCLEOTIDE SEQUENCE [LARGE SCALE GENOMIC DNA]</scope>
    <source>
        <strain evidence="6 7">CGMCC 1.7748</strain>
    </source>
</reference>
<evidence type="ECO:0000256" key="1">
    <source>
        <dbReference type="ARBA" id="ARBA00023015"/>
    </source>
</evidence>
<dbReference type="InterPro" id="IPR050397">
    <property type="entry name" value="Env_Response_Regulators"/>
</dbReference>
<dbReference type="Gene3D" id="1.10.10.10">
    <property type="entry name" value="Winged helix-like DNA-binding domain superfamily/Winged helix DNA-binding domain"/>
    <property type="match status" value="1"/>
</dbReference>
<dbReference type="CDD" id="cd00038">
    <property type="entry name" value="CAP_ED"/>
    <property type="match status" value="1"/>
</dbReference>
<comment type="caution">
    <text evidence="6">The sequence shown here is derived from an EMBL/GenBank/DDBJ whole genome shotgun (WGS) entry which is preliminary data.</text>
</comment>
<dbReference type="GO" id="GO:0003700">
    <property type="term" value="F:DNA-binding transcription factor activity"/>
    <property type="evidence" value="ECO:0007669"/>
    <property type="project" value="TreeGrafter"/>
</dbReference>
<dbReference type="InterPro" id="IPR000595">
    <property type="entry name" value="cNMP-bd_dom"/>
</dbReference>
<accession>A0A562KBS9</accession>
<dbReference type="GO" id="GO:0003677">
    <property type="term" value="F:DNA binding"/>
    <property type="evidence" value="ECO:0007669"/>
    <property type="project" value="UniProtKB-KW"/>
</dbReference>
<dbReference type="AlphaFoldDB" id="A0A562KBS9"/>
<proteinExistence type="predicted"/>
<dbReference type="Proteomes" id="UP000316624">
    <property type="component" value="Unassembled WGS sequence"/>
</dbReference>
<feature type="domain" description="Cyclic nucleotide-binding" evidence="4">
    <location>
        <begin position="63"/>
        <end position="147"/>
    </location>
</feature>
<dbReference type="SUPFAM" id="SSF46785">
    <property type="entry name" value="Winged helix' DNA-binding domain"/>
    <property type="match status" value="1"/>
</dbReference>
<evidence type="ECO:0000256" key="2">
    <source>
        <dbReference type="ARBA" id="ARBA00023125"/>
    </source>
</evidence>
<keyword evidence="1" id="KW-0805">Transcription regulation</keyword>
<dbReference type="CDD" id="cd00092">
    <property type="entry name" value="HTH_CRP"/>
    <property type="match status" value="1"/>
</dbReference>
<dbReference type="GO" id="GO:0005829">
    <property type="term" value="C:cytosol"/>
    <property type="evidence" value="ECO:0007669"/>
    <property type="project" value="TreeGrafter"/>
</dbReference>
<dbReference type="Pfam" id="PF13545">
    <property type="entry name" value="HTH_Crp_2"/>
    <property type="match status" value="1"/>
</dbReference>
<dbReference type="Gene3D" id="2.60.120.10">
    <property type="entry name" value="Jelly Rolls"/>
    <property type="match status" value="1"/>
</dbReference>
<gene>
    <name evidence="6" type="ORF">IQ35_02433</name>
</gene>
<evidence type="ECO:0000259" key="5">
    <source>
        <dbReference type="PROSITE" id="PS51063"/>
    </source>
</evidence>
<sequence>MIEFSARTENAAKREAGAFCHRNDNSDKKVLLVATSCFADRLGKHVPLSDAERAALARLEENPRKIRRGGMIQRVNETVTELFVLREGRVMSFVILPDGSRQILRVYFPGDFIGSASTIYNKAPESLVALSDTIVCPFDKHALRRLLEEYPRVAALLFLLSNAERVAMTDRLASLGRTSAKARVAAFLLDMFDRLRLTDDGITDSFDLKLTQEEIGDAIGLTSVHVNRMIRQMEQEGLISRANGRITLIDMAQLEEIGHYTNRQKDMDLDWLPAMP</sequence>
<dbReference type="SUPFAM" id="SSF51206">
    <property type="entry name" value="cAMP-binding domain-like"/>
    <property type="match status" value="1"/>
</dbReference>
<dbReference type="InterPro" id="IPR014710">
    <property type="entry name" value="RmlC-like_jellyroll"/>
</dbReference>
<dbReference type="SMART" id="SM00419">
    <property type="entry name" value="HTH_CRP"/>
    <property type="match status" value="1"/>
</dbReference>
<feature type="domain" description="HTH crp-type" evidence="5">
    <location>
        <begin position="178"/>
        <end position="252"/>
    </location>
</feature>
<dbReference type="InterPro" id="IPR012318">
    <property type="entry name" value="HTH_CRP"/>
</dbReference>
<dbReference type="PANTHER" id="PTHR24567">
    <property type="entry name" value="CRP FAMILY TRANSCRIPTIONAL REGULATORY PROTEIN"/>
    <property type="match status" value="1"/>
</dbReference>
<keyword evidence="3" id="KW-0804">Transcription</keyword>